<evidence type="ECO:0000256" key="2">
    <source>
        <dbReference type="ARBA" id="ARBA00022529"/>
    </source>
</evidence>
<keyword evidence="3" id="KW-0295">Fungicide</keyword>
<keyword evidence="4" id="KW-0611">Plant defense</keyword>
<sequence length="121" mass="12279">MGFTSRAALLVLAAALVLCSGLASAARTKRGRHGGGAVAPASPPLDDEAGAGPAPYWRCRRIVEPFGPCEQASCKASCSKKYKGQGVCIGKPEGCQCTYCPLPWTPPTAAAAADGPALVGY</sequence>
<dbReference type="GO" id="GO:0050832">
    <property type="term" value="P:defense response to fungus"/>
    <property type="evidence" value="ECO:0007669"/>
    <property type="project" value="UniProtKB-KW"/>
</dbReference>
<evidence type="ECO:0000313" key="8">
    <source>
        <dbReference type="Proteomes" id="UP000823388"/>
    </source>
</evidence>
<dbReference type="EMBL" id="CM029037">
    <property type="protein sequence ID" value="KAG2661233.1"/>
    <property type="molecule type" value="Genomic_DNA"/>
</dbReference>
<gene>
    <name evidence="7" type="ORF">PVAP13_1KG490300</name>
</gene>
<dbReference type="Pfam" id="PF07333">
    <property type="entry name" value="SLR1-BP"/>
    <property type="match status" value="1"/>
</dbReference>
<evidence type="ECO:0000256" key="3">
    <source>
        <dbReference type="ARBA" id="ARBA00022577"/>
    </source>
</evidence>
<organism evidence="7 8">
    <name type="scientific">Panicum virgatum</name>
    <name type="common">Blackwell switchgrass</name>
    <dbReference type="NCBI Taxonomy" id="38727"/>
    <lineage>
        <taxon>Eukaryota</taxon>
        <taxon>Viridiplantae</taxon>
        <taxon>Streptophyta</taxon>
        <taxon>Embryophyta</taxon>
        <taxon>Tracheophyta</taxon>
        <taxon>Spermatophyta</taxon>
        <taxon>Magnoliopsida</taxon>
        <taxon>Liliopsida</taxon>
        <taxon>Poales</taxon>
        <taxon>Poaceae</taxon>
        <taxon>PACMAD clade</taxon>
        <taxon>Panicoideae</taxon>
        <taxon>Panicodae</taxon>
        <taxon>Paniceae</taxon>
        <taxon>Panicinae</taxon>
        <taxon>Panicum</taxon>
        <taxon>Panicum sect. Hiantes</taxon>
    </lineage>
</organism>
<comment type="similarity">
    <text evidence="1">Belongs to the DEFL family.</text>
</comment>
<keyword evidence="6" id="KW-0732">Signal</keyword>
<comment type="caution">
    <text evidence="7">The sequence shown here is derived from an EMBL/GenBank/DDBJ whole genome shotgun (WGS) entry which is preliminary data.</text>
</comment>
<feature type="signal peptide" evidence="6">
    <location>
        <begin position="1"/>
        <end position="25"/>
    </location>
</feature>
<keyword evidence="2" id="KW-0929">Antimicrobial</keyword>
<evidence type="ECO:0000256" key="1">
    <source>
        <dbReference type="ARBA" id="ARBA00006722"/>
    </source>
</evidence>
<name>A0A8T0XVT7_PANVG</name>
<dbReference type="GO" id="GO:0031640">
    <property type="term" value="P:killing of cells of another organism"/>
    <property type="evidence" value="ECO:0007669"/>
    <property type="project" value="UniProtKB-KW"/>
</dbReference>
<feature type="region of interest" description="Disordered" evidence="5">
    <location>
        <begin position="28"/>
        <end position="49"/>
    </location>
</feature>
<keyword evidence="8" id="KW-1185">Reference proteome</keyword>
<proteinExistence type="inferred from homology"/>
<dbReference type="Proteomes" id="UP000823388">
    <property type="component" value="Chromosome 1K"/>
</dbReference>
<feature type="chain" id="PRO_5035718105" evidence="6">
    <location>
        <begin position="26"/>
        <end position="121"/>
    </location>
</feature>
<evidence type="ECO:0000256" key="5">
    <source>
        <dbReference type="SAM" id="MobiDB-lite"/>
    </source>
</evidence>
<accession>A0A8T0XVT7</accession>
<evidence type="ECO:0000313" key="7">
    <source>
        <dbReference type="EMBL" id="KAG2661233.1"/>
    </source>
</evidence>
<protein>
    <submittedName>
        <fullName evidence="7">Uncharacterized protein</fullName>
    </submittedName>
</protein>
<evidence type="ECO:0000256" key="4">
    <source>
        <dbReference type="ARBA" id="ARBA00022821"/>
    </source>
</evidence>
<evidence type="ECO:0000256" key="6">
    <source>
        <dbReference type="SAM" id="SignalP"/>
    </source>
</evidence>
<reference evidence="7" key="1">
    <citation type="submission" date="2020-05" db="EMBL/GenBank/DDBJ databases">
        <title>WGS assembly of Panicum virgatum.</title>
        <authorList>
            <person name="Lovell J.T."/>
            <person name="Jenkins J."/>
            <person name="Shu S."/>
            <person name="Juenger T.E."/>
            <person name="Schmutz J."/>
        </authorList>
    </citation>
    <scope>NUCLEOTIDE SEQUENCE</scope>
    <source>
        <strain evidence="7">AP13</strain>
    </source>
</reference>
<dbReference type="InterPro" id="IPR010851">
    <property type="entry name" value="DEFL"/>
</dbReference>
<dbReference type="AlphaFoldDB" id="A0A8T0XVT7"/>